<dbReference type="RefSeq" id="WP_120798595.1">
    <property type="nucleotide sequence ID" value="NZ_RBXL01000001.1"/>
</dbReference>
<dbReference type="AlphaFoldDB" id="A0A495VAW9"/>
<sequence>MQTLEHCRVDARIEAVCSKGCSQVRQDIAALEAGAQLPETRDLSEEERGTLLRELKQIMAVYGDACRLPST</sequence>
<gene>
    <name evidence="1" type="ORF">BDD21_4002</name>
</gene>
<protein>
    <submittedName>
        <fullName evidence="1">Uncharacterized protein</fullName>
    </submittedName>
</protein>
<dbReference type="OrthoDB" id="5772093at2"/>
<dbReference type="Proteomes" id="UP000274556">
    <property type="component" value="Unassembled WGS sequence"/>
</dbReference>
<comment type="caution">
    <text evidence="1">The sequence shown here is derived from an EMBL/GenBank/DDBJ whole genome shotgun (WGS) entry which is preliminary data.</text>
</comment>
<reference evidence="1 2" key="1">
    <citation type="submission" date="2018-10" db="EMBL/GenBank/DDBJ databases">
        <title>Genomic Encyclopedia of Archaeal and Bacterial Type Strains, Phase II (KMG-II): from individual species to whole genera.</title>
        <authorList>
            <person name="Goeker M."/>
        </authorList>
    </citation>
    <scope>NUCLEOTIDE SEQUENCE [LARGE SCALE GENOMIC DNA]</scope>
    <source>
        <strain evidence="1 2">DSM 235</strain>
    </source>
</reference>
<evidence type="ECO:0000313" key="1">
    <source>
        <dbReference type="EMBL" id="RKT46489.1"/>
    </source>
</evidence>
<organism evidence="1 2">
    <name type="scientific">Thiocapsa rosea</name>
    <dbReference type="NCBI Taxonomy" id="69360"/>
    <lineage>
        <taxon>Bacteria</taxon>
        <taxon>Pseudomonadati</taxon>
        <taxon>Pseudomonadota</taxon>
        <taxon>Gammaproteobacteria</taxon>
        <taxon>Chromatiales</taxon>
        <taxon>Chromatiaceae</taxon>
        <taxon>Thiocapsa</taxon>
    </lineage>
</organism>
<evidence type="ECO:0000313" key="2">
    <source>
        <dbReference type="Proteomes" id="UP000274556"/>
    </source>
</evidence>
<accession>A0A495VAW9</accession>
<name>A0A495VAW9_9GAMM</name>
<keyword evidence="2" id="KW-1185">Reference proteome</keyword>
<proteinExistence type="predicted"/>
<dbReference type="EMBL" id="RBXL01000001">
    <property type="protein sequence ID" value="RKT46489.1"/>
    <property type="molecule type" value="Genomic_DNA"/>
</dbReference>